<dbReference type="GO" id="GO:0005576">
    <property type="term" value="C:extracellular region"/>
    <property type="evidence" value="ECO:0007669"/>
    <property type="project" value="UniProtKB-SubCell"/>
</dbReference>
<dbReference type="InterPro" id="IPR001534">
    <property type="entry name" value="Transthyretin-like"/>
</dbReference>
<evidence type="ECO:0000256" key="1">
    <source>
        <dbReference type="ARBA" id="ARBA00004613"/>
    </source>
</evidence>
<reference evidence="6 7" key="1">
    <citation type="journal article" date="2015" name="Genome Biol.">
        <title>Comparative genomics of Steinernema reveals deeply conserved gene regulatory networks.</title>
        <authorList>
            <person name="Dillman A.R."/>
            <person name="Macchietto M."/>
            <person name="Porter C.F."/>
            <person name="Rogers A."/>
            <person name="Williams B."/>
            <person name="Antoshechkin I."/>
            <person name="Lee M.M."/>
            <person name="Goodwin Z."/>
            <person name="Lu X."/>
            <person name="Lewis E.E."/>
            <person name="Goodrich-Blair H."/>
            <person name="Stock S.P."/>
            <person name="Adams B.J."/>
            <person name="Sternberg P.W."/>
            <person name="Mortazavi A."/>
        </authorList>
    </citation>
    <scope>NUCLEOTIDE SEQUENCE [LARGE SCALE GENOMIC DNA]</scope>
    <source>
        <strain evidence="6 7">ALL</strain>
    </source>
</reference>
<dbReference type="Pfam" id="PF01060">
    <property type="entry name" value="TTR-52"/>
    <property type="match status" value="1"/>
</dbReference>
<dbReference type="PANTHER" id="PTHR21700">
    <property type="entry name" value="TRANSTHYRETIN-LIKE FAMILY PROTEIN-RELATED"/>
    <property type="match status" value="1"/>
</dbReference>
<evidence type="ECO:0008006" key="8">
    <source>
        <dbReference type="Google" id="ProtNLM"/>
    </source>
</evidence>
<keyword evidence="4 5" id="KW-0732">Signal</keyword>
<comment type="caution">
    <text evidence="6">The sequence shown here is derived from an EMBL/GenBank/DDBJ whole genome shotgun (WGS) entry which is preliminary data.</text>
</comment>
<dbReference type="OrthoDB" id="5782901at2759"/>
<evidence type="ECO:0000256" key="2">
    <source>
        <dbReference type="ARBA" id="ARBA00010112"/>
    </source>
</evidence>
<keyword evidence="7" id="KW-1185">Reference proteome</keyword>
<comment type="subcellular location">
    <subcellularLocation>
        <location evidence="1">Secreted</location>
    </subcellularLocation>
</comment>
<evidence type="ECO:0000313" key="6">
    <source>
        <dbReference type="EMBL" id="TKR58319.1"/>
    </source>
</evidence>
<dbReference type="InterPro" id="IPR038479">
    <property type="entry name" value="Transthyretin-like_sf"/>
</dbReference>
<organism evidence="6 7">
    <name type="scientific">Steinernema carpocapsae</name>
    <name type="common">Entomopathogenic nematode</name>
    <dbReference type="NCBI Taxonomy" id="34508"/>
    <lineage>
        <taxon>Eukaryota</taxon>
        <taxon>Metazoa</taxon>
        <taxon>Ecdysozoa</taxon>
        <taxon>Nematoda</taxon>
        <taxon>Chromadorea</taxon>
        <taxon>Rhabditida</taxon>
        <taxon>Tylenchina</taxon>
        <taxon>Panagrolaimomorpha</taxon>
        <taxon>Strongyloidoidea</taxon>
        <taxon>Steinernematidae</taxon>
        <taxon>Steinernema</taxon>
    </lineage>
</organism>
<accession>A0A4U5LQT5</accession>
<evidence type="ECO:0000256" key="4">
    <source>
        <dbReference type="ARBA" id="ARBA00022729"/>
    </source>
</evidence>
<dbReference type="EMBL" id="AZBU02000013">
    <property type="protein sequence ID" value="TKR58319.1"/>
    <property type="molecule type" value="Genomic_DNA"/>
</dbReference>
<gene>
    <name evidence="6" type="ORF">L596_029778</name>
</gene>
<feature type="signal peptide" evidence="5">
    <location>
        <begin position="1"/>
        <end position="20"/>
    </location>
</feature>
<dbReference type="PANTHER" id="PTHR21700:SF46">
    <property type="entry name" value="TRANSTHYRETIN-LIKE PROTEIN 52"/>
    <property type="match status" value="1"/>
</dbReference>
<reference evidence="6 7" key="2">
    <citation type="journal article" date="2019" name="G3 (Bethesda)">
        <title>Hybrid Assembly of the Genome of the Entomopathogenic Nematode Steinernema carpocapsae Identifies the X-Chromosome.</title>
        <authorList>
            <person name="Serra L."/>
            <person name="Macchietto M."/>
            <person name="Macias-Munoz A."/>
            <person name="McGill C.J."/>
            <person name="Rodriguez I.M."/>
            <person name="Rodriguez B."/>
            <person name="Murad R."/>
            <person name="Mortazavi A."/>
        </authorList>
    </citation>
    <scope>NUCLEOTIDE SEQUENCE [LARGE SCALE GENOMIC DNA]</scope>
    <source>
        <strain evidence="6 7">ALL</strain>
    </source>
</reference>
<feature type="chain" id="PRO_5020387800" description="Transthyretin/hydroxyisourate hydrolase domain-containing protein" evidence="5">
    <location>
        <begin position="21"/>
        <end position="138"/>
    </location>
</feature>
<evidence type="ECO:0000256" key="3">
    <source>
        <dbReference type="ARBA" id="ARBA00022525"/>
    </source>
</evidence>
<protein>
    <recommendedName>
        <fullName evidence="8">Transthyretin/hydroxyisourate hydrolase domain-containing protein</fullName>
    </recommendedName>
</protein>
<evidence type="ECO:0000313" key="7">
    <source>
        <dbReference type="Proteomes" id="UP000298663"/>
    </source>
</evidence>
<dbReference type="AlphaFoldDB" id="A0A4U5LQT5"/>
<dbReference type="Proteomes" id="UP000298663">
    <property type="component" value="Unassembled WGS sequence"/>
</dbReference>
<proteinExistence type="inferred from homology"/>
<name>A0A4U5LQT5_STECR</name>
<dbReference type="GO" id="GO:0009986">
    <property type="term" value="C:cell surface"/>
    <property type="evidence" value="ECO:0007669"/>
    <property type="project" value="InterPro"/>
</dbReference>
<dbReference type="Gene3D" id="2.60.40.3330">
    <property type="match status" value="1"/>
</dbReference>
<keyword evidence="3" id="KW-0964">Secreted</keyword>
<sequence>MNRRFLTLAVAAALVFSTSATTRCYKVTGSVTCSLGNLTRTVEIQLLDEDGLFWESDDQMGRTWANKNGQFKVEGCGNDFGPWNDPDPYLLFTHSCKEESDDIEQGPFVRSRMLLPQNHLPHVIKLDEVDLRSLQIVE</sequence>
<evidence type="ECO:0000256" key="5">
    <source>
        <dbReference type="SAM" id="SignalP"/>
    </source>
</evidence>
<comment type="similarity">
    <text evidence="2">Belongs to the nematode transthyretin-like family.</text>
</comment>